<proteinExistence type="predicted"/>
<organism evidence="1 2">
    <name type="scientific">Cirrhinus mrigala</name>
    <name type="common">Mrigala</name>
    <dbReference type="NCBI Taxonomy" id="683832"/>
    <lineage>
        <taxon>Eukaryota</taxon>
        <taxon>Metazoa</taxon>
        <taxon>Chordata</taxon>
        <taxon>Craniata</taxon>
        <taxon>Vertebrata</taxon>
        <taxon>Euteleostomi</taxon>
        <taxon>Actinopterygii</taxon>
        <taxon>Neopterygii</taxon>
        <taxon>Teleostei</taxon>
        <taxon>Ostariophysi</taxon>
        <taxon>Cypriniformes</taxon>
        <taxon>Cyprinidae</taxon>
        <taxon>Labeoninae</taxon>
        <taxon>Labeonini</taxon>
        <taxon>Cirrhinus</taxon>
    </lineage>
</organism>
<keyword evidence="2" id="KW-1185">Reference proteome</keyword>
<feature type="non-terminal residue" evidence="1">
    <location>
        <position position="1"/>
    </location>
</feature>
<name>A0ABD0NV56_CIRMR</name>
<dbReference type="Proteomes" id="UP001529510">
    <property type="component" value="Unassembled WGS sequence"/>
</dbReference>
<comment type="caution">
    <text evidence="1">The sequence shown here is derived from an EMBL/GenBank/DDBJ whole genome shotgun (WGS) entry which is preliminary data.</text>
</comment>
<dbReference type="AlphaFoldDB" id="A0ABD0NV56"/>
<feature type="non-terminal residue" evidence="1">
    <location>
        <position position="54"/>
    </location>
</feature>
<sequence length="54" mass="5545">SGVRGAAASLAASSSSTSAVLLGDETARQPGPSAVTGAILIRTRRVRQLVLRRR</sequence>
<evidence type="ECO:0000313" key="1">
    <source>
        <dbReference type="EMBL" id="KAL0164956.1"/>
    </source>
</evidence>
<dbReference type="EMBL" id="JAMKFB020000020">
    <property type="protein sequence ID" value="KAL0164956.1"/>
    <property type="molecule type" value="Genomic_DNA"/>
</dbReference>
<evidence type="ECO:0000313" key="2">
    <source>
        <dbReference type="Proteomes" id="UP001529510"/>
    </source>
</evidence>
<accession>A0ABD0NV56</accession>
<reference evidence="1 2" key="1">
    <citation type="submission" date="2024-05" db="EMBL/GenBank/DDBJ databases">
        <title>Genome sequencing and assembly of Indian major carp, Cirrhinus mrigala (Hamilton, 1822).</title>
        <authorList>
            <person name="Mohindra V."/>
            <person name="Chowdhury L.M."/>
            <person name="Lal K."/>
            <person name="Jena J.K."/>
        </authorList>
    </citation>
    <scope>NUCLEOTIDE SEQUENCE [LARGE SCALE GENOMIC DNA]</scope>
    <source>
        <strain evidence="1">CM1030</strain>
        <tissue evidence="1">Blood</tissue>
    </source>
</reference>
<protein>
    <submittedName>
        <fullName evidence="1">Uncharacterized protein</fullName>
    </submittedName>
</protein>
<gene>
    <name evidence="1" type="ORF">M9458_040709</name>
</gene>